<keyword evidence="1" id="KW-0812">Transmembrane</keyword>
<feature type="transmembrane region" description="Helical" evidence="1">
    <location>
        <begin position="32"/>
        <end position="51"/>
    </location>
</feature>
<feature type="transmembrane region" description="Helical" evidence="1">
    <location>
        <begin position="63"/>
        <end position="79"/>
    </location>
</feature>
<organism evidence="2 3">
    <name type="scientific">Candidatus Pristimantibacillus lignocellulolyticus</name>
    <dbReference type="NCBI Taxonomy" id="2994561"/>
    <lineage>
        <taxon>Bacteria</taxon>
        <taxon>Bacillati</taxon>
        <taxon>Bacillota</taxon>
        <taxon>Bacilli</taxon>
        <taxon>Bacillales</taxon>
        <taxon>Paenibacillaceae</taxon>
        <taxon>Candidatus Pristimantibacillus</taxon>
    </lineage>
</organism>
<protein>
    <submittedName>
        <fullName evidence="2">Uncharacterized protein</fullName>
    </submittedName>
</protein>
<dbReference type="KEGG" id="plig:NAG76_17325"/>
<reference evidence="2" key="1">
    <citation type="submission" date="2022-05" db="EMBL/GenBank/DDBJ databases">
        <title>Novel bacterial taxa in a minimal lignocellulolytic consortium and its capacity to transform plastics disclosed by genome-resolved metagenomics.</title>
        <authorList>
            <person name="Rodriguez C.A.D."/>
            <person name="Diaz-Garcia L."/>
            <person name="Herrera K."/>
            <person name="Tarazona N.A."/>
            <person name="Sproer C."/>
            <person name="Overmann J."/>
            <person name="Jimenez D.J."/>
        </authorList>
    </citation>
    <scope>NUCLEOTIDE SEQUENCE</scope>
    <source>
        <strain evidence="2">MAG5</strain>
    </source>
</reference>
<keyword evidence="1" id="KW-1133">Transmembrane helix</keyword>
<accession>A0A9J6ZBU3</accession>
<dbReference type="Proteomes" id="UP001056756">
    <property type="component" value="Chromosome"/>
</dbReference>
<name>A0A9J6ZBU3_9BACL</name>
<feature type="transmembrane region" description="Helical" evidence="1">
    <location>
        <begin position="6"/>
        <end position="25"/>
    </location>
</feature>
<dbReference type="AlphaFoldDB" id="A0A9J6ZBU3"/>
<dbReference type="EMBL" id="CP097899">
    <property type="protein sequence ID" value="URN93578.1"/>
    <property type="molecule type" value="Genomic_DNA"/>
</dbReference>
<gene>
    <name evidence="2" type="ORF">NAG76_17325</name>
</gene>
<proteinExistence type="predicted"/>
<sequence>MDQTFTIIFVWIIANFLAVFRFVMFSGMNKKIVIFTLIMINLILGGIYTVYQVGIENVNKSSLIVIAVIVSVVMLFVYYKHHTRK</sequence>
<keyword evidence="1" id="KW-0472">Membrane</keyword>
<evidence type="ECO:0000313" key="2">
    <source>
        <dbReference type="EMBL" id="URN93578.1"/>
    </source>
</evidence>
<evidence type="ECO:0000256" key="1">
    <source>
        <dbReference type="SAM" id="Phobius"/>
    </source>
</evidence>
<evidence type="ECO:0000313" key="3">
    <source>
        <dbReference type="Proteomes" id="UP001056756"/>
    </source>
</evidence>